<dbReference type="EMBL" id="SEOQ01001325">
    <property type="protein sequence ID" value="TFY52342.1"/>
    <property type="molecule type" value="Genomic_DNA"/>
</dbReference>
<dbReference type="InterPro" id="IPR036397">
    <property type="entry name" value="RNaseH_sf"/>
</dbReference>
<keyword evidence="3" id="KW-1185">Reference proteome</keyword>
<evidence type="ECO:0000256" key="1">
    <source>
        <dbReference type="SAM" id="MobiDB-lite"/>
    </source>
</evidence>
<protein>
    <recommendedName>
        <fullName evidence="4">Tc1-like transposase DDE domain-containing protein</fullName>
    </recommendedName>
</protein>
<evidence type="ECO:0000313" key="3">
    <source>
        <dbReference type="Proteomes" id="UP000298327"/>
    </source>
</evidence>
<gene>
    <name evidence="2" type="ORF">EVG20_g10593</name>
</gene>
<dbReference type="OrthoDB" id="2449121at2759"/>
<dbReference type="AlphaFoldDB" id="A0A4Y9XRG1"/>
<evidence type="ECO:0000313" key="2">
    <source>
        <dbReference type="EMBL" id="TFY52342.1"/>
    </source>
</evidence>
<sequence length="264" mass="29939">MPVDALRLSEMNVKPGGKQPHMHDTIIPQDNPSGFGGRAQSFSFPAHLPDDHPEKMYEGLPKGMKQVLAERGYIITGSGKKLVGDCKNCKARRARKVQPTDDMGALPDIDSEESEDEDEDDAPSDCCMRRILSLQADFQSQQSLIEIILEEAGDQCHFLPKFHPEINPIEYYWGWVKRYYRERTNGNFQRAKKLLLESLDACPLITTRRFFRRVERYMSVYSLGATGIAAEYAVKKYKSHRGVSKKDLDGANFEREAKAALGLH</sequence>
<organism evidence="2 3">
    <name type="scientific">Dentipellis fragilis</name>
    <dbReference type="NCBI Taxonomy" id="205917"/>
    <lineage>
        <taxon>Eukaryota</taxon>
        <taxon>Fungi</taxon>
        <taxon>Dikarya</taxon>
        <taxon>Basidiomycota</taxon>
        <taxon>Agaricomycotina</taxon>
        <taxon>Agaricomycetes</taxon>
        <taxon>Russulales</taxon>
        <taxon>Hericiaceae</taxon>
        <taxon>Dentipellis</taxon>
    </lineage>
</organism>
<accession>A0A4Y9XRG1</accession>
<evidence type="ECO:0008006" key="4">
    <source>
        <dbReference type="Google" id="ProtNLM"/>
    </source>
</evidence>
<reference evidence="2 3" key="1">
    <citation type="submission" date="2019-02" db="EMBL/GenBank/DDBJ databases">
        <title>Genome sequencing of the rare red list fungi Dentipellis fragilis.</title>
        <authorList>
            <person name="Buettner E."/>
            <person name="Kellner H."/>
        </authorList>
    </citation>
    <scope>NUCLEOTIDE SEQUENCE [LARGE SCALE GENOMIC DNA]</scope>
    <source>
        <strain evidence="2 3">DSM 105465</strain>
    </source>
</reference>
<comment type="caution">
    <text evidence="2">The sequence shown here is derived from an EMBL/GenBank/DDBJ whole genome shotgun (WGS) entry which is preliminary data.</text>
</comment>
<feature type="compositionally biased region" description="Acidic residues" evidence="1">
    <location>
        <begin position="109"/>
        <end position="123"/>
    </location>
</feature>
<dbReference type="GO" id="GO:0003676">
    <property type="term" value="F:nucleic acid binding"/>
    <property type="evidence" value="ECO:0007669"/>
    <property type="project" value="InterPro"/>
</dbReference>
<dbReference type="PANTHER" id="PTHR35871">
    <property type="entry name" value="EXPRESSED PROTEIN"/>
    <property type="match status" value="1"/>
</dbReference>
<dbReference type="STRING" id="205917.A0A4Y9XRG1"/>
<dbReference type="PANTHER" id="PTHR35871:SF1">
    <property type="entry name" value="CXC1-LIKE CYSTEINE CLUSTER ASSOCIATED WITH KDZ TRANSPOSASES DOMAIN-CONTAINING PROTEIN"/>
    <property type="match status" value="1"/>
</dbReference>
<name>A0A4Y9XRG1_9AGAM</name>
<dbReference type="Proteomes" id="UP000298327">
    <property type="component" value="Unassembled WGS sequence"/>
</dbReference>
<proteinExistence type="predicted"/>
<dbReference type="Gene3D" id="3.30.420.10">
    <property type="entry name" value="Ribonuclease H-like superfamily/Ribonuclease H"/>
    <property type="match status" value="1"/>
</dbReference>
<feature type="region of interest" description="Disordered" evidence="1">
    <location>
        <begin position="93"/>
        <end position="123"/>
    </location>
</feature>